<sequence length="736" mass="82704">MGQNALWPLLLVCIQYSWAAQRISQEPVNTTVNLGGTALLRCQVEDQKGQVQWTKDGFGLGADREMKSFKRYRMGMEGNNNEYHLQIKNVTLDDDAVYECQLQWADDENPAVVSAKAHLQVLASPRGPFLTVTNQNSETIEAIEDIPIEAKCTVNHGKPAARIVWVVAMDKDARRIAAYVNNAEEVLKEYGNIPVRNQKTYQMVVDEEGGDEEEDDDGYVGITSTIRFNPSKFDGGKHLVCMAVHPTFGGRAHTKSRQMNVLYKPKVTVTLDEKQSDLREGGRAMFKCHVDAQPADTRVYWGKYGDRIKELNQNTAVIENLSMEDHANRVVCNAENKIGRSQGSLNISIHYAPKIMSTSRTQVVPKGDSVSFQCEAIGNPPPTVSWYRRGIHTTQTSVPIASGNTLTLESVHEWHVGEYECMAKSPGFKPATLVHYLHLKGPPIVTLEEPIQSAKRIELKCKVRAKPSPEKVLWYIDGKELNYNIAQDRLGLDEVQTEYGMESKLTIKRVNAKDYGFYNCTAWNQFGMSSAQTHVTHHTIWENIGKTLLSWFVAVPWYVWIILMATIVLLLAICLIWRCCCCCRKCKSSESIKPTKFSDCSDVTVRCEALDEDAQEYFTNIFPSPHSGSEILRKDYISVPQSNPDLDYLPPPVYGSYYQSTYDYADNGQPIRIEPSAYGSYSQSPVLGNDVCVGVYPHRNNVTVRQLNVAPLDTLPEIITPQDDLQRAASRLSTHV</sequence>
<feature type="domain" description="Ig-like" evidence="8">
    <location>
        <begin position="21"/>
        <end position="114"/>
    </location>
</feature>
<accession>A0A811KF70</accession>
<keyword evidence="6" id="KW-0812">Transmembrane</keyword>
<gene>
    <name evidence="9" type="ORF">BOKJ2_LOCUS5118</name>
</gene>
<evidence type="ECO:0000256" key="1">
    <source>
        <dbReference type="ARBA" id="ARBA00004479"/>
    </source>
</evidence>
<dbReference type="PROSITE" id="PS50835">
    <property type="entry name" value="IG_LIKE"/>
    <property type="match status" value="4"/>
</dbReference>
<keyword evidence="4" id="KW-0325">Glycoprotein</keyword>
<evidence type="ECO:0000256" key="2">
    <source>
        <dbReference type="ARBA" id="ARBA00023136"/>
    </source>
</evidence>
<dbReference type="CDD" id="cd00096">
    <property type="entry name" value="Ig"/>
    <property type="match status" value="1"/>
</dbReference>
<keyword evidence="3" id="KW-1015">Disulfide bond</keyword>
<dbReference type="EMBL" id="CAJFCW020000003">
    <property type="protein sequence ID" value="CAG9100970.1"/>
    <property type="molecule type" value="Genomic_DNA"/>
</dbReference>
<evidence type="ECO:0000256" key="3">
    <source>
        <dbReference type="ARBA" id="ARBA00023157"/>
    </source>
</evidence>
<dbReference type="GO" id="GO:0005886">
    <property type="term" value="C:plasma membrane"/>
    <property type="evidence" value="ECO:0007669"/>
    <property type="project" value="TreeGrafter"/>
</dbReference>
<feature type="chain" id="PRO_5044131656" description="Ig-like domain-containing protein" evidence="7">
    <location>
        <begin position="20"/>
        <end position="736"/>
    </location>
</feature>
<evidence type="ECO:0000256" key="7">
    <source>
        <dbReference type="SAM" id="SignalP"/>
    </source>
</evidence>
<keyword evidence="5" id="KW-0393">Immunoglobulin domain</keyword>
<protein>
    <recommendedName>
        <fullName evidence="8">Ig-like domain-containing protein</fullName>
    </recommendedName>
</protein>
<dbReference type="InterPro" id="IPR013783">
    <property type="entry name" value="Ig-like_fold"/>
</dbReference>
<dbReference type="SMART" id="SM00408">
    <property type="entry name" value="IGc2"/>
    <property type="match status" value="4"/>
</dbReference>
<dbReference type="Proteomes" id="UP000614601">
    <property type="component" value="Unassembled WGS sequence"/>
</dbReference>
<dbReference type="SUPFAM" id="SSF48726">
    <property type="entry name" value="Immunoglobulin"/>
    <property type="match status" value="4"/>
</dbReference>
<evidence type="ECO:0000256" key="4">
    <source>
        <dbReference type="ARBA" id="ARBA00023180"/>
    </source>
</evidence>
<dbReference type="GO" id="GO:0005911">
    <property type="term" value="C:cell-cell junction"/>
    <property type="evidence" value="ECO:0007669"/>
    <property type="project" value="TreeGrafter"/>
</dbReference>
<dbReference type="InterPro" id="IPR051275">
    <property type="entry name" value="Cell_adhesion_signaling"/>
</dbReference>
<dbReference type="Proteomes" id="UP000783686">
    <property type="component" value="Unassembled WGS sequence"/>
</dbReference>
<dbReference type="InterPro" id="IPR036179">
    <property type="entry name" value="Ig-like_dom_sf"/>
</dbReference>
<dbReference type="AlphaFoldDB" id="A0A811KF70"/>
<dbReference type="OrthoDB" id="6413693at2759"/>
<dbReference type="PANTHER" id="PTHR11640">
    <property type="entry name" value="NEPHRIN"/>
    <property type="match status" value="1"/>
</dbReference>
<evidence type="ECO:0000313" key="9">
    <source>
        <dbReference type="EMBL" id="CAD5213489.1"/>
    </source>
</evidence>
<evidence type="ECO:0000256" key="6">
    <source>
        <dbReference type="SAM" id="Phobius"/>
    </source>
</evidence>
<dbReference type="GO" id="GO:0050839">
    <property type="term" value="F:cell adhesion molecule binding"/>
    <property type="evidence" value="ECO:0007669"/>
    <property type="project" value="TreeGrafter"/>
</dbReference>
<dbReference type="SMART" id="SM00409">
    <property type="entry name" value="IG"/>
    <property type="match status" value="4"/>
</dbReference>
<dbReference type="EMBL" id="CAJFDH010000003">
    <property type="protein sequence ID" value="CAD5213489.1"/>
    <property type="molecule type" value="Genomic_DNA"/>
</dbReference>
<proteinExistence type="predicted"/>
<dbReference type="Pfam" id="PF13927">
    <property type="entry name" value="Ig_3"/>
    <property type="match status" value="2"/>
</dbReference>
<keyword evidence="2 6" id="KW-0472">Membrane</keyword>
<keyword evidence="6" id="KW-1133">Transmembrane helix</keyword>
<evidence type="ECO:0000256" key="5">
    <source>
        <dbReference type="ARBA" id="ARBA00023319"/>
    </source>
</evidence>
<dbReference type="InterPro" id="IPR003598">
    <property type="entry name" value="Ig_sub2"/>
</dbReference>
<organism evidence="9 10">
    <name type="scientific">Bursaphelenchus okinawaensis</name>
    <dbReference type="NCBI Taxonomy" id="465554"/>
    <lineage>
        <taxon>Eukaryota</taxon>
        <taxon>Metazoa</taxon>
        <taxon>Ecdysozoa</taxon>
        <taxon>Nematoda</taxon>
        <taxon>Chromadorea</taxon>
        <taxon>Rhabditida</taxon>
        <taxon>Tylenchina</taxon>
        <taxon>Tylenchomorpha</taxon>
        <taxon>Aphelenchoidea</taxon>
        <taxon>Aphelenchoididae</taxon>
        <taxon>Bursaphelenchus</taxon>
    </lineage>
</organism>
<name>A0A811KF70_9BILA</name>
<feature type="transmembrane region" description="Helical" evidence="6">
    <location>
        <begin position="557"/>
        <end position="577"/>
    </location>
</feature>
<dbReference type="GO" id="GO:0098609">
    <property type="term" value="P:cell-cell adhesion"/>
    <property type="evidence" value="ECO:0007669"/>
    <property type="project" value="TreeGrafter"/>
</dbReference>
<feature type="domain" description="Ig-like" evidence="8">
    <location>
        <begin position="442"/>
        <end position="536"/>
    </location>
</feature>
<feature type="domain" description="Ig-like" evidence="8">
    <location>
        <begin position="353"/>
        <end position="434"/>
    </location>
</feature>
<evidence type="ECO:0000259" key="8">
    <source>
        <dbReference type="PROSITE" id="PS50835"/>
    </source>
</evidence>
<evidence type="ECO:0000313" key="10">
    <source>
        <dbReference type="Proteomes" id="UP000614601"/>
    </source>
</evidence>
<keyword evidence="7" id="KW-0732">Signal</keyword>
<dbReference type="InterPro" id="IPR003599">
    <property type="entry name" value="Ig_sub"/>
</dbReference>
<dbReference type="InterPro" id="IPR007110">
    <property type="entry name" value="Ig-like_dom"/>
</dbReference>
<dbReference type="Gene3D" id="2.60.40.10">
    <property type="entry name" value="Immunoglobulins"/>
    <property type="match status" value="5"/>
</dbReference>
<comment type="subcellular location">
    <subcellularLocation>
        <location evidence="1">Membrane</location>
        <topology evidence="1">Single-pass type I membrane protein</topology>
    </subcellularLocation>
</comment>
<feature type="signal peptide" evidence="7">
    <location>
        <begin position="1"/>
        <end position="19"/>
    </location>
</feature>
<feature type="domain" description="Ig-like" evidence="8">
    <location>
        <begin position="265"/>
        <end position="348"/>
    </location>
</feature>
<dbReference type="PANTHER" id="PTHR11640:SF31">
    <property type="entry name" value="IRREGULAR CHIASM C-ROUGHEST PROTEIN-RELATED"/>
    <property type="match status" value="1"/>
</dbReference>
<dbReference type="Pfam" id="PF07679">
    <property type="entry name" value="I-set"/>
    <property type="match status" value="1"/>
</dbReference>
<comment type="caution">
    <text evidence="9">The sequence shown here is derived from an EMBL/GenBank/DDBJ whole genome shotgun (WGS) entry which is preliminary data.</text>
</comment>
<dbReference type="InterPro" id="IPR013098">
    <property type="entry name" value="Ig_I-set"/>
</dbReference>
<reference evidence="9" key="1">
    <citation type="submission" date="2020-09" db="EMBL/GenBank/DDBJ databases">
        <authorList>
            <person name="Kikuchi T."/>
        </authorList>
    </citation>
    <scope>NUCLEOTIDE SEQUENCE</scope>
    <source>
        <strain evidence="9">SH1</strain>
    </source>
</reference>
<keyword evidence="10" id="KW-1185">Reference proteome</keyword>